<accession>A0A927F2T5</accession>
<organism evidence="2 3">
    <name type="scientific">Streptomyces chumphonensis</name>
    <dbReference type="NCBI Taxonomy" id="1214925"/>
    <lineage>
        <taxon>Bacteria</taxon>
        <taxon>Bacillati</taxon>
        <taxon>Actinomycetota</taxon>
        <taxon>Actinomycetes</taxon>
        <taxon>Kitasatosporales</taxon>
        <taxon>Streptomycetaceae</taxon>
        <taxon>Streptomyces</taxon>
    </lineage>
</organism>
<proteinExistence type="predicted"/>
<dbReference type="PANTHER" id="PTHR32251:SF17">
    <property type="entry name" value="STEROID 5-ALPHA REDUCTASE C-TERMINAL DOMAIN-CONTAINING PROTEIN"/>
    <property type="match status" value="1"/>
</dbReference>
<comment type="caution">
    <text evidence="2">The sequence shown here is derived from an EMBL/GenBank/DDBJ whole genome shotgun (WGS) entry which is preliminary data.</text>
</comment>
<evidence type="ECO:0000313" key="2">
    <source>
        <dbReference type="EMBL" id="MBD3934494.1"/>
    </source>
</evidence>
<evidence type="ECO:0000313" key="3">
    <source>
        <dbReference type="Proteomes" id="UP000632289"/>
    </source>
</evidence>
<dbReference type="RefSeq" id="WP_191211791.1">
    <property type="nucleotide sequence ID" value="NZ_BAABKL010000050.1"/>
</dbReference>
<dbReference type="AlphaFoldDB" id="A0A927F2T5"/>
<keyword evidence="1" id="KW-0812">Transmembrane</keyword>
<dbReference type="Pfam" id="PF06966">
    <property type="entry name" value="DUF1295"/>
    <property type="match status" value="1"/>
</dbReference>
<sequence length="310" mass="35103">MKTRVVWCVLFLACWLALVLAEPTRTFALWNLVVQLVIFVPTACVPAWRTGRMSYVDFAWPCGLAAVGVQTFFFAESLTPLTLTVAVFYTVVGTRMSVWGALLYKPGWLTAELPRYQYQRRRWERAGFRSERVSVQYEILVQAMANASFLALPALLISTNASSRLVAWEYAAIALGLVAWSFESLADLQKRRFLGGYARTGRDICDVGLWRHSRHPNYFGQWMQWVALVALAAPSAFALHDRVPPAALLVQSLALLWVVRMMYSTMVHYTGAVPAEYFSVRKRPAYAEYQATVNRFFPGPRRPAAASRRT</sequence>
<feature type="transmembrane region" description="Helical" evidence="1">
    <location>
        <begin position="81"/>
        <end position="104"/>
    </location>
</feature>
<dbReference type="InterPro" id="IPR010721">
    <property type="entry name" value="UstE-like"/>
</dbReference>
<dbReference type="EMBL" id="JACXYU010000017">
    <property type="protein sequence ID" value="MBD3934494.1"/>
    <property type="molecule type" value="Genomic_DNA"/>
</dbReference>
<evidence type="ECO:0000256" key="1">
    <source>
        <dbReference type="SAM" id="Phobius"/>
    </source>
</evidence>
<dbReference type="PANTHER" id="PTHR32251">
    <property type="entry name" value="3-OXO-5-ALPHA-STEROID 4-DEHYDROGENASE"/>
    <property type="match status" value="1"/>
</dbReference>
<keyword evidence="1" id="KW-0472">Membrane</keyword>
<keyword evidence="1" id="KW-1133">Transmembrane helix</keyword>
<feature type="transmembrane region" description="Helical" evidence="1">
    <location>
        <begin position="31"/>
        <end position="48"/>
    </location>
</feature>
<dbReference type="Proteomes" id="UP000632289">
    <property type="component" value="Unassembled WGS sequence"/>
</dbReference>
<protein>
    <submittedName>
        <fullName evidence="2">DUF1295 domain-containing protein</fullName>
    </submittedName>
</protein>
<gene>
    <name evidence="2" type="ORF">IF129_23385</name>
</gene>
<keyword evidence="3" id="KW-1185">Reference proteome</keyword>
<dbReference type="GO" id="GO:0016020">
    <property type="term" value="C:membrane"/>
    <property type="evidence" value="ECO:0007669"/>
    <property type="project" value="TreeGrafter"/>
</dbReference>
<name>A0A927F2T5_9ACTN</name>
<reference evidence="2" key="1">
    <citation type="submission" date="2020-09" db="EMBL/GenBank/DDBJ databases">
        <title>Secondary metabolite and genome analysis of marine Streptomyces chumphonensis KK1-2T.</title>
        <authorList>
            <person name="Phongsopitanun W."/>
            <person name="Kanchanasin P."/>
            <person name="Pittayakhajonwut P."/>
            <person name="Suwanborirux K."/>
            <person name="Tanasupawat S."/>
        </authorList>
    </citation>
    <scope>NUCLEOTIDE SEQUENCE</scope>
    <source>
        <strain evidence="2">KK1-2</strain>
    </source>
</reference>
<dbReference type="Gene3D" id="1.20.120.1630">
    <property type="match status" value="1"/>
</dbReference>